<evidence type="ECO:0000313" key="1">
    <source>
        <dbReference type="EMBL" id="KIP96542.1"/>
    </source>
</evidence>
<gene>
    <name evidence="1" type="ORF">RU08_19895</name>
</gene>
<reference evidence="1 2" key="1">
    <citation type="submission" date="2014-12" db="EMBL/GenBank/DDBJ databases">
        <title>16Stimator: statistical estimation of ribosomal gene copy numbers from draft genome assemblies.</title>
        <authorList>
            <person name="Perisin M.A."/>
            <person name="Vetter M."/>
            <person name="Gilbert J.A."/>
            <person name="Bergelson J."/>
        </authorList>
    </citation>
    <scope>NUCLEOTIDE SEQUENCE [LARGE SCALE GENOMIC DNA]</scope>
    <source>
        <strain evidence="1 2">MEJ086</strain>
    </source>
</reference>
<protein>
    <submittedName>
        <fullName evidence="1">Uncharacterized protein</fullName>
    </submittedName>
</protein>
<accession>A0A0D0ITT3</accession>
<evidence type="ECO:0000313" key="2">
    <source>
        <dbReference type="Proteomes" id="UP000032068"/>
    </source>
</evidence>
<organism evidence="1 2">
    <name type="scientific">Pseudomonas fulva</name>
    <dbReference type="NCBI Taxonomy" id="47880"/>
    <lineage>
        <taxon>Bacteria</taxon>
        <taxon>Pseudomonadati</taxon>
        <taxon>Pseudomonadota</taxon>
        <taxon>Gammaproteobacteria</taxon>
        <taxon>Pseudomonadales</taxon>
        <taxon>Pseudomonadaceae</taxon>
        <taxon>Pseudomonas</taxon>
    </lineage>
</organism>
<proteinExistence type="predicted"/>
<dbReference type="Proteomes" id="UP000032068">
    <property type="component" value="Unassembled WGS sequence"/>
</dbReference>
<dbReference type="RefSeq" id="WP_042555592.1">
    <property type="nucleotide sequence ID" value="NZ_JXQW01000062.1"/>
</dbReference>
<comment type="caution">
    <text evidence="1">The sequence shown here is derived from an EMBL/GenBank/DDBJ whole genome shotgun (WGS) entry which is preliminary data.</text>
</comment>
<sequence>MTGWIVVALLVVALSPLVWLVPSRRQRGQMDVRMEARRMGLAMQLAREEWPYWMTSAPPSPCPQYHRPRPRGRQDSWCYWQKEPGLWVNKWQEPCADRPLAEQLATLPGDVYKAEVTPQMIALFWGERARPESLQAVATFLKTQA</sequence>
<dbReference type="OrthoDB" id="6988097at2"/>
<dbReference type="AlphaFoldDB" id="A0A0D0ITT3"/>
<dbReference type="EMBL" id="JXQW01000062">
    <property type="protein sequence ID" value="KIP96542.1"/>
    <property type="molecule type" value="Genomic_DNA"/>
</dbReference>
<name>A0A0D0ITT3_9PSED</name>